<dbReference type="Gene3D" id="2.60.120.260">
    <property type="entry name" value="Galactose-binding domain-like"/>
    <property type="match status" value="1"/>
</dbReference>
<feature type="compositionally biased region" description="Polar residues" evidence="1">
    <location>
        <begin position="261"/>
        <end position="290"/>
    </location>
</feature>
<feature type="region of interest" description="Disordered" evidence="1">
    <location>
        <begin position="305"/>
        <end position="380"/>
    </location>
</feature>
<feature type="compositionally biased region" description="Pro residues" evidence="1">
    <location>
        <begin position="362"/>
        <end position="380"/>
    </location>
</feature>
<gene>
    <name evidence="3" type="ORF">M407DRAFT_20986</name>
</gene>
<dbReference type="Proteomes" id="UP000054248">
    <property type="component" value="Unassembled WGS sequence"/>
</dbReference>
<keyword evidence="2" id="KW-0812">Transmembrane</keyword>
<keyword evidence="2" id="KW-1133">Transmembrane helix</keyword>
<dbReference type="HOGENOM" id="CLU_728008_0_0_1"/>
<accession>A0A0C3QF42</accession>
<evidence type="ECO:0000313" key="3">
    <source>
        <dbReference type="EMBL" id="KIO29925.1"/>
    </source>
</evidence>
<dbReference type="AlphaFoldDB" id="A0A0C3QF42"/>
<name>A0A0C3QF42_9AGAM</name>
<dbReference type="STRING" id="1051891.A0A0C3QF42"/>
<proteinExistence type="predicted"/>
<evidence type="ECO:0000256" key="2">
    <source>
        <dbReference type="SAM" id="Phobius"/>
    </source>
</evidence>
<organism evidence="3 4">
    <name type="scientific">Tulasnella calospora MUT 4182</name>
    <dbReference type="NCBI Taxonomy" id="1051891"/>
    <lineage>
        <taxon>Eukaryota</taxon>
        <taxon>Fungi</taxon>
        <taxon>Dikarya</taxon>
        <taxon>Basidiomycota</taxon>
        <taxon>Agaricomycotina</taxon>
        <taxon>Agaricomycetes</taxon>
        <taxon>Cantharellales</taxon>
        <taxon>Tulasnellaceae</taxon>
        <taxon>Tulasnella</taxon>
    </lineage>
</organism>
<dbReference type="OrthoDB" id="3242328at2759"/>
<reference evidence="4" key="2">
    <citation type="submission" date="2015-01" db="EMBL/GenBank/DDBJ databases">
        <title>Evolutionary Origins and Diversification of the Mycorrhizal Mutualists.</title>
        <authorList>
            <consortium name="DOE Joint Genome Institute"/>
            <consortium name="Mycorrhizal Genomics Consortium"/>
            <person name="Kohler A."/>
            <person name="Kuo A."/>
            <person name="Nagy L.G."/>
            <person name="Floudas D."/>
            <person name="Copeland A."/>
            <person name="Barry K.W."/>
            <person name="Cichocki N."/>
            <person name="Veneault-Fourrey C."/>
            <person name="LaButti K."/>
            <person name="Lindquist E.A."/>
            <person name="Lipzen A."/>
            <person name="Lundell T."/>
            <person name="Morin E."/>
            <person name="Murat C."/>
            <person name="Riley R."/>
            <person name="Ohm R."/>
            <person name="Sun H."/>
            <person name="Tunlid A."/>
            <person name="Henrissat B."/>
            <person name="Grigoriev I.V."/>
            <person name="Hibbett D.S."/>
            <person name="Martin F."/>
        </authorList>
    </citation>
    <scope>NUCLEOTIDE SEQUENCE [LARGE SCALE GENOMIC DNA]</scope>
    <source>
        <strain evidence="4">MUT 4182</strain>
    </source>
</reference>
<keyword evidence="4" id="KW-1185">Reference proteome</keyword>
<sequence>MQRSFAICVWTGETLTKVSPNLVAILGEHLDDIEAGVLGHGALTGLGILVLSWKFPTWLNQQDYCSSTRYTSTIGDYFTFSFTGSGIYVIGTVDCDWSGLINITLDNGTPKNFDRRACVGDICDYPWFTASGLANTEHTLNITLTGPPVSKAPSKNIIADFRYILYTVPDSPTVSASAVTSGAVASPSGTATNLPDSGSEKKGVNGGLVAGVVVGVVILILIGIIAFLLLARKRARERQPHAIDLGAEQHPLAPTGLTVPQDMSWTPWTPTASQDNMAGSQTGKSMSGYGSTTNLVAPAAIGTAHVAPPASTSGRDSNHPSEGTNSSGQHPTFAGALPPTTDPDLVQRISETVAAMIRDGNAPPPAYEPPPPAPRPPRKR</sequence>
<feature type="region of interest" description="Disordered" evidence="1">
    <location>
        <begin position="245"/>
        <end position="290"/>
    </location>
</feature>
<evidence type="ECO:0000313" key="4">
    <source>
        <dbReference type="Proteomes" id="UP000054248"/>
    </source>
</evidence>
<evidence type="ECO:0000256" key="1">
    <source>
        <dbReference type="SAM" id="MobiDB-lite"/>
    </source>
</evidence>
<reference evidence="3 4" key="1">
    <citation type="submission" date="2014-04" db="EMBL/GenBank/DDBJ databases">
        <authorList>
            <consortium name="DOE Joint Genome Institute"/>
            <person name="Kuo A."/>
            <person name="Girlanda M."/>
            <person name="Perotto S."/>
            <person name="Kohler A."/>
            <person name="Nagy L.G."/>
            <person name="Floudas D."/>
            <person name="Copeland A."/>
            <person name="Barry K.W."/>
            <person name="Cichocki N."/>
            <person name="Veneault-Fourrey C."/>
            <person name="LaButti K."/>
            <person name="Lindquist E.A."/>
            <person name="Lipzen A."/>
            <person name="Lundell T."/>
            <person name="Morin E."/>
            <person name="Murat C."/>
            <person name="Sun H."/>
            <person name="Tunlid A."/>
            <person name="Henrissat B."/>
            <person name="Grigoriev I.V."/>
            <person name="Hibbett D.S."/>
            <person name="Martin F."/>
            <person name="Nordberg H.P."/>
            <person name="Cantor M.N."/>
            <person name="Hua S.X."/>
        </authorList>
    </citation>
    <scope>NUCLEOTIDE SEQUENCE [LARGE SCALE GENOMIC DNA]</scope>
    <source>
        <strain evidence="3 4">MUT 4182</strain>
    </source>
</reference>
<protein>
    <submittedName>
        <fullName evidence="3">Uncharacterized protein</fullName>
    </submittedName>
</protein>
<dbReference type="EMBL" id="KN822977">
    <property type="protein sequence ID" value="KIO29925.1"/>
    <property type="molecule type" value="Genomic_DNA"/>
</dbReference>
<keyword evidence="2" id="KW-0472">Membrane</keyword>
<feature type="compositionally biased region" description="Polar residues" evidence="1">
    <location>
        <begin position="310"/>
        <end position="330"/>
    </location>
</feature>
<feature type="transmembrane region" description="Helical" evidence="2">
    <location>
        <begin position="208"/>
        <end position="231"/>
    </location>
</feature>